<dbReference type="GO" id="GO:0046677">
    <property type="term" value="P:response to antibiotic"/>
    <property type="evidence" value="ECO:0007669"/>
    <property type="project" value="InterPro"/>
</dbReference>
<comment type="caution">
    <text evidence="6">The sequence shown here is derived from an EMBL/GenBank/DDBJ whole genome shotgun (WGS) entry which is preliminary data.</text>
</comment>
<dbReference type="Gene3D" id="3.40.710.10">
    <property type="entry name" value="DD-peptidase/beta-lactamase superfamily"/>
    <property type="match status" value="1"/>
</dbReference>
<proteinExistence type="inferred from homology"/>
<dbReference type="SUPFAM" id="SSF56601">
    <property type="entry name" value="beta-lactamase/transpeptidase-like"/>
    <property type="match status" value="1"/>
</dbReference>
<evidence type="ECO:0000313" key="6">
    <source>
        <dbReference type="EMBL" id="RAJ10408.1"/>
    </source>
</evidence>
<keyword evidence="4" id="KW-0732">Signal</keyword>
<dbReference type="GO" id="GO:0030655">
    <property type="term" value="P:beta-lactam antibiotic catabolic process"/>
    <property type="evidence" value="ECO:0007669"/>
    <property type="project" value="InterPro"/>
</dbReference>
<dbReference type="PANTHER" id="PTHR35333">
    <property type="entry name" value="BETA-LACTAMASE"/>
    <property type="match status" value="1"/>
</dbReference>
<dbReference type="InterPro" id="IPR045155">
    <property type="entry name" value="Beta-lactam_cat"/>
</dbReference>
<protein>
    <recommendedName>
        <fullName evidence="3">beta-lactamase</fullName>
        <ecNumber evidence="3">3.5.2.6</ecNumber>
    </recommendedName>
</protein>
<dbReference type="OrthoDB" id="1884322at2"/>
<evidence type="ECO:0000256" key="4">
    <source>
        <dbReference type="SAM" id="SignalP"/>
    </source>
</evidence>
<evidence type="ECO:0000256" key="3">
    <source>
        <dbReference type="ARBA" id="ARBA00012865"/>
    </source>
</evidence>
<feature type="chain" id="PRO_5016245625" description="beta-lactamase" evidence="4">
    <location>
        <begin position="20"/>
        <end position="409"/>
    </location>
</feature>
<reference evidence="6 7" key="1">
    <citation type="submission" date="2018-06" db="EMBL/GenBank/DDBJ databases">
        <title>Genomic Encyclopedia of Archaeal and Bacterial Type Strains, Phase II (KMG-II): from individual species to whole genera.</title>
        <authorList>
            <person name="Goeker M."/>
        </authorList>
    </citation>
    <scope>NUCLEOTIDE SEQUENCE [LARGE SCALE GENOMIC DNA]</scope>
    <source>
        <strain evidence="6 7">DSM 23857</strain>
    </source>
</reference>
<dbReference type="PANTHER" id="PTHR35333:SF3">
    <property type="entry name" value="BETA-LACTAMASE-TYPE TRANSPEPTIDASE FOLD CONTAINING PROTEIN"/>
    <property type="match status" value="1"/>
</dbReference>
<evidence type="ECO:0000256" key="2">
    <source>
        <dbReference type="ARBA" id="ARBA00009009"/>
    </source>
</evidence>
<dbReference type="GO" id="GO:0008800">
    <property type="term" value="F:beta-lactamase activity"/>
    <property type="evidence" value="ECO:0007669"/>
    <property type="project" value="UniProtKB-EC"/>
</dbReference>
<evidence type="ECO:0000259" key="5">
    <source>
        <dbReference type="Pfam" id="PF13354"/>
    </source>
</evidence>
<dbReference type="Pfam" id="PF13354">
    <property type="entry name" value="Beta-lactamase2"/>
    <property type="match status" value="1"/>
</dbReference>
<accession>A0A327R2X1</accession>
<comment type="similarity">
    <text evidence="2">Belongs to the class-A beta-lactamase family.</text>
</comment>
<dbReference type="InterPro" id="IPR000871">
    <property type="entry name" value="Beta-lactam_class-A"/>
</dbReference>
<dbReference type="AlphaFoldDB" id="A0A327R2X1"/>
<gene>
    <name evidence="6" type="ORF">LX64_00010</name>
</gene>
<dbReference type="InterPro" id="IPR012338">
    <property type="entry name" value="Beta-lactam/transpept-like"/>
</dbReference>
<feature type="domain" description="Beta-lactamase class A catalytic" evidence="5">
    <location>
        <begin position="73"/>
        <end position="184"/>
    </location>
</feature>
<dbReference type="Proteomes" id="UP000249547">
    <property type="component" value="Unassembled WGS sequence"/>
</dbReference>
<evidence type="ECO:0000313" key="7">
    <source>
        <dbReference type="Proteomes" id="UP000249547"/>
    </source>
</evidence>
<comment type="catalytic activity">
    <reaction evidence="1">
        <text>a beta-lactam + H2O = a substituted beta-amino acid</text>
        <dbReference type="Rhea" id="RHEA:20401"/>
        <dbReference type="ChEBI" id="CHEBI:15377"/>
        <dbReference type="ChEBI" id="CHEBI:35627"/>
        <dbReference type="ChEBI" id="CHEBI:140347"/>
        <dbReference type="EC" id="3.5.2.6"/>
    </reaction>
</comment>
<dbReference type="EMBL" id="QLLL01000001">
    <property type="protein sequence ID" value="RAJ10408.1"/>
    <property type="molecule type" value="Genomic_DNA"/>
</dbReference>
<organism evidence="6 7">
    <name type="scientific">Chitinophaga skermanii</name>
    <dbReference type="NCBI Taxonomy" id="331697"/>
    <lineage>
        <taxon>Bacteria</taxon>
        <taxon>Pseudomonadati</taxon>
        <taxon>Bacteroidota</taxon>
        <taxon>Chitinophagia</taxon>
        <taxon>Chitinophagales</taxon>
        <taxon>Chitinophagaceae</taxon>
        <taxon>Chitinophaga</taxon>
    </lineage>
</organism>
<feature type="signal peptide" evidence="4">
    <location>
        <begin position="1"/>
        <end position="19"/>
    </location>
</feature>
<dbReference type="RefSeq" id="WP_111595564.1">
    <property type="nucleotide sequence ID" value="NZ_QLLL01000001.1"/>
</dbReference>
<sequence>MKRILLLTCMIINAAAATAQEQTDSFLVKLLMEKGSPKLKHILQHPDSFQYQIIYTKIDYNRYNTPTLHNYCYAVNKDKYFNPASTVKMPMALMALELMNQERVKGLNKYTRMEVQNARTHAASYDSSIPSIAQYIRKVFLVSDNDAYNQLFEFVGLHNANKMLHAKGYPNSRILRRFAPIPESENLVTRNIQFYNKKGKLVVEKQATISTYNYDKLPKVFVGKGRWNSQDSLINEPMDFTRHNTVPLLDLQQILTSIIFPQSVPLSQRFQLTGSDTKLLLTAMSELPRESRSPIYDTTEFFDSYTKFFFFKDGRQKIPSNIRVFNKTGWSYGYLTDVAYIVDFEHEVDFMLSGTIYVNRDGILNDNKYEYEELGYPFFREIGEIIYNYELQRNRAYKPNLNKFRLSYN</sequence>
<evidence type="ECO:0000256" key="1">
    <source>
        <dbReference type="ARBA" id="ARBA00001526"/>
    </source>
</evidence>
<name>A0A327R2X1_9BACT</name>
<dbReference type="EC" id="3.5.2.6" evidence="3"/>
<keyword evidence="7" id="KW-1185">Reference proteome</keyword>